<feature type="compositionally biased region" description="Polar residues" evidence="1">
    <location>
        <begin position="7"/>
        <end position="24"/>
    </location>
</feature>
<reference evidence="2" key="2">
    <citation type="journal article" date="2015" name="Data Brief">
        <title>Shoot transcriptome of the giant reed, Arundo donax.</title>
        <authorList>
            <person name="Barrero R.A."/>
            <person name="Guerrero F.D."/>
            <person name="Moolhuijzen P."/>
            <person name="Goolsby J.A."/>
            <person name="Tidwell J."/>
            <person name="Bellgard S.E."/>
            <person name="Bellgard M.I."/>
        </authorList>
    </citation>
    <scope>NUCLEOTIDE SEQUENCE</scope>
    <source>
        <tissue evidence="2">Shoot tissue taken approximately 20 cm above the soil surface</tissue>
    </source>
</reference>
<accession>A0A0A9DDV1</accession>
<organism evidence="2">
    <name type="scientific">Arundo donax</name>
    <name type="common">Giant reed</name>
    <name type="synonym">Donax arundinaceus</name>
    <dbReference type="NCBI Taxonomy" id="35708"/>
    <lineage>
        <taxon>Eukaryota</taxon>
        <taxon>Viridiplantae</taxon>
        <taxon>Streptophyta</taxon>
        <taxon>Embryophyta</taxon>
        <taxon>Tracheophyta</taxon>
        <taxon>Spermatophyta</taxon>
        <taxon>Magnoliopsida</taxon>
        <taxon>Liliopsida</taxon>
        <taxon>Poales</taxon>
        <taxon>Poaceae</taxon>
        <taxon>PACMAD clade</taxon>
        <taxon>Arundinoideae</taxon>
        <taxon>Arundineae</taxon>
        <taxon>Arundo</taxon>
    </lineage>
</organism>
<proteinExistence type="predicted"/>
<dbReference type="EMBL" id="GBRH01214075">
    <property type="protein sequence ID" value="JAD83820.1"/>
    <property type="molecule type" value="Transcribed_RNA"/>
</dbReference>
<sequence>MAGQKCPSFTVNSTPSDLDTTVPSSSLASYLTKTSSQSPGVSHFSPSASIFLKMPPSLQMSFTLAHDRSLTSNCSVAFGGMTGGEPSSPYASSGGTVKIAFSPFFIVLMPKSHPFITWR</sequence>
<reference evidence="2" key="1">
    <citation type="submission" date="2014-09" db="EMBL/GenBank/DDBJ databases">
        <authorList>
            <person name="Magalhaes I.L.F."/>
            <person name="Oliveira U."/>
            <person name="Santos F.R."/>
            <person name="Vidigal T.H.D.A."/>
            <person name="Brescovit A.D."/>
            <person name="Santos A.J."/>
        </authorList>
    </citation>
    <scope>NUCLEOTIDE SEQUENCE</scope>
    <source>
        <tissue evidence="2">Shoot tissue taken approximately 20 cm above the soil surface</tissue>
    </source>
</reference>
<protein>
    <submittedName>
        <fullName evidence="2">Uncharacterized protein</fullName>
    </submittedName>
</protein>
<evidence type="ECO:0000256" key="1">
    <source>
        <dbReference type="SAM" id="MobiDB-lite"/>
    </source>
</evidence>
<name>A0A0A9DDV1_ARUDO</name>
<dbReference type="AlphaFoldDB" id="A0A0A9DDV1"/>
<evidence type="ECO:0000313" key="2">
    <source>
        <dbReference type="EMBL" id="JAD83820.1"/>
    </source>
</evidence>
<feature type="region of interest" description="Disordered" evidence="1">
    <location>
        <begin position="1"/>
        <end position="24"/>
    </location>
</feature>